<dbReference type="AlphaFoldDB" id="G0VH44"/>
<feature type="region of interest" description="Disordered" evidence="3">
    <location>
        <begin position="1"/>
        <end position="23"/>
    </location>
</feature>
<accession>G0VH44</accession>
<dbReference type="GO" id="GO:0034515">
    <property type="term" value="C:proteasome storage granule"/>
    <property type="evidence" value="ECO:0007669"/>
    <property type="project" value="EnsemblFungi"/>
</dbReference>
<evidence type="ECO:0000313" key="4">
    <source>
        <dbReference type="EMBL" id="CCC70816.1"/>
    </source>
</evidence>
<dbReference type="FunCoup" id="G0VH44">
    <property type="interactions" value="261"/>
</dbReference>
<reference evidence="4 5" key="1">
    <citation type="journal article" date="2011" name="Proc. Natl. Acad. Sci. U.S.A.">
        <title>Evolutionary erosion of yeast sex chromosomes by mating-type switching accidents.</title>
        <authorList>
            <person name="Gordon J.L."/>
            <person name="Armisen D."/>
            <person name="Proux-Wera E."/>
            <person name="Oheigeartaigh S.S."/>
            <person name="Byrne K.P."/>
            <person name="Wolfe K.H."/>
        </authorList>
    </citation>
    <scope>NUCLEOTIDE SEQUENCE [LARGE SCALE GENOMIC DNA]</scope>
    <source>
        <strain evidence="5">ATCC 76901 / BCRC 22586 / CBS 4309 / NBRC 1992 / NRRL Y-12630</strain>
    </source>
</reference>
<dbReference type="GeneID" id="96904463"/>
<dbReference type="PANTHER" id="PTHR16771:SF0">
    <property type="entry name" value="26S PROTEASOME COMPLEX SUBUNIT SEM1"/>
    <property type="match status" value="1"/>
</dbReference>
<dbReference type="STRING" id="1064592.G0VH44"/>
<dbReference type="GO" id="GO:0060090">
    <property type="term" value="F:molecular adaptor activity"/>
    <property type="evidence" value="ECO:0007669"/>
    <property type="project" value="EnsemblFungi"/>
</dbReference>
<dbReference type="Pfam" id="PF05160">
    <property type="entry name" value="DSS1_SEM1"/>
    <property type="match status" value="1"/>
</dbReference>
<dbReference type="GO" id="GO:0072742">
    <property type="term" value="P:SAGA complex localization to transcription regulatory region"/>
    <property type="evidence" value="ECO:0007669"/>
    <property type="project" value="EnsemblFungi"/>
</dbReference>
<dbReference type="GO" id="GO:0030447">
    <property type="term" value="P:filamentous growth"/>
    <property type="evidence" value="ECO:0007669"/>
    <property type="project" value="EnsemblFungi"/>
</dbReference>
<dbReference type="GO" id="GO:0006406">
    <property type="term" value="P:mRNA export from nucleus"/>
    <property type="evidence" value="ECO:0007669"/>
    <property type="project" value="UniProtKB-UniRule"/>
</dbReference>
<dbReference type="GO" id="GO:0043248">
    <property type="term" value="P:proteasome assembly"/>
    <property type="evidence" value="ECO:0007669"/>
    <property type="project" value="UniProtKB-UniRule"/>
</dbReference>
<dbReference type="Gene3D" id="6.10.250.1210">
    <property type="match status" value="1"/>
</dbReference>
<dbReference type="PANTHER" id="PTHR16771">
    <property type="entry name" value="26 PROTEASOME COMPLEX SUBUNIT DSS1"/>
    <property type="match status" value="1"/>
</dbReference>
<comment type="similarity">
    <text evidence="1 2">Belongs to the DSS1/SEM1 family.</text>
</comment>
<dbReference type="HOGENOM" id="CLU_141774_1_0_1"/>
<dbReference type="InParanoid" id="G0VH44"/>
<reference key="2">
    <citation type="submission" date="2011-08" db="EMBL/GenBank/DDBJ databases">
        <title>Genome sequence of Naumovozyma castellii.</title>
        <authorList>
            <person name="Gordon J.L."/>
            <person name="Armisen D."/>
            <person name="Proux-Wera E."/>
            <person name="OhEigeartaigh S.S."/>
            <person name="Byrne K.P."/>
            <person name="Wolfe K.H."/>
        </authorList>
    </citation>
    <scope>NUCLEOTIDE SEQUENCE</scope>
    <source>
        <strain>Type strain:CBS 4309</strain>
    </source>
</reference>
<comment type="subcellular location">
    <subcellularLocation>
        <location evidence="2">Nucleus</location>
    </subcellularLocation>
</comment>
<feature type="compositionally biased region" description="Low complexity" evidence="3">
    <location>
        <begin position="1"/>
        <end position="13"/>
    </location>
</feature>
<keyword evidence="5" id="KW-1185">Reference proteome</keyword>
<dbReference type="GO" id="GO:0051726">
    <property type="term" value="P:regulation of cell cycle"/>
    <property type="evidence" value="ECO:0007669"/>
    <property type="project" value="EnsemblFungi"/>
</dbReference>
<dbReference type="EMBL" id="HE576757">
    <property type="protein sequence ID" value="CCC70816.1"/>
    <property type="molecule type" value="Genomic_DNA"/>
</dbReference>
<proteinExistence type="inferred from homology"/>
<evidence type="ECO:0000256" key="1">
    <source>
        <dbReference type="ARBA" id="ARBA00034491"/>
    </source>
</evidence>
<keyword evidence="2" id="KW-0647">Proteasome</keyword>
<sequence>MSTNSTSSTNNTTERTETDATKTKFDAVNKKTLEEDDEFEDFPVDNWPAQDTLKEVDNIQDHLWVENWDDVEVEDDFTNELKNELEKYKQEHQQK</sequence>
<dbReference type="GO" id="GO:0035753">
    <property type="term" value="P:maintenance of DNA trinucleotide repeats"/>
    <property type="evidence" value="ECO:0007669"/>
    <property type="project" value="EnsemblFungi"/>
</dbReference>
<keyword evidence="2" id="KW-0539">Nucleus</keyword>
<dbReference type="eggNOG" id="KOG4764">
    <property type="taxonomic scope" value="Eukaryota"/>
</dbReference>
<gene>
    <name evidence="4" type="primary">NCAS0F03320</name>
    <name evidence="4" type="ordered locus">NCAS_0F03320</name>
</gene>
<dbReference type="GO" id="GO:0008541">
    <property type="term" value="C:proteasome regulatory particle, lid subcomplex"/>
    <property type="evidence" value="ECO:0007669"/>
    <property type="project" value="UniProtKB-UniRule"/>
</dbReference>
<dbReference type="GO" id="GO:0005829">
    <property type="term" value="C:cytosol"/>
    <property type="evidence" value="ECO:0007669"/>
    <property type="project" value="EnsemblFungi"/>
</dbReference>
<dbReference type="RefSeq" id="XP_003677170.1">
    <property type="nucleotide sequence ID" value="XM_003677122.1"/>
</dbReference>
<evidence type="ECO:0000313" key="5">
    <source>
        <dbReference type="Proteomes" id="UP000001640"/>
    </source>
</evidence>
<dbReference type="GO" id="GO:0000724">
    <property type="term" value="P:double-strand break repair via homologous recombination"/>
    <property type="evidence" value="ECO:0007669"/>
    <property type="project" value="TreeGrafter"/>
</dbReference>
<organism evidence="4 5">
    <name type="scientific">Naumovozyma castellii</name>
    <name type="common">Yeast</name>
    <name type="synonym">Saccharomyces castellii</name>
    <dbReference type="NCBI Taxonomy" id="27288"/>
    <lineage>
        <taxon>Eukaryota</taxon>
        <taxon>Fungi</taxon>
        <taxon>Dikarya</taxon>
        <taxon>Ascomycota</taxon>
        <taxon>Saccharomycotina</taxon>
        <taxon>Saccharomycetes</taxon>
        <taxon>Saccharomycetales</taxon>
        <taxon>Saccharomycetaceae</taxon>
        <taxon>Naumovozyma</taxon>
    </lineage>
</organism>
<dbReference type="GO" id="GO:0044183">
    <property type="term" value="F:protein folding chaperone"/>
    <property type="evidence" value="ECO:0007669"/>
    <property type="project" value="EnsemblFungi"/>
</dbReference>
<evidence type="ECO:0000256" key="2">
    <source>
        <dbReference type="RuleBase" id="RU369057"/>
    </source>
</evidence>
<comment type="function">
    <text evidence="2">Component of the 26S proteasome, a multiprotein complex involved in the ATP-dependent degradation of ubiquitinated proteins.</text>
</comment>
<dbReference type="OMA" id="IWEENWD"/>
<protein>
    <recommendedName>
        <fullName evidence="2">26S proteasome complex subunit SEM1</fullName>
    </recommendedName>
</protein>
<evidence type="ECO:0000256" key="3">
    <source>
        <dbReference type="SAM" id="MobiDB-lite"/>
    </source>
</evidence>
<dbReference type="GO" id="GO:0070390">
    <property type="term" value="C:transcription export complex 2"/>
    <property type="evidence" value="ECO:0007669"/>
    <property type="project" value="EnsemblFungi"/>
</dbReference>
<name>G0VH44_NAUCA</name>
<dbReference type="Proteomes" id="UP000001640">
    <property type="component" value="Chromosome 6"/>
</dbReference>
<dbReference type="SMART" id="SM01385">
    <property type="entry name" value="DSS1_SEM1"/>
    <property type="match status" value="1"/>
</dbReference>
<feature type="compositionally biased region" description="Basic and acidic residues" evidence="3">
    <location>
        <begin position="14"/>
        <end position="23"/>
    </location>
</feature>
<dbReference type="CDD" id="cd13768">
    <property type="entry name" value="DSS1_Sem1"/>
    <property type="match status" value="1"/>
</dbReference>
<dbReference type="KEGG" id="ncs:NCAS_0F03320"/>
<dbReference type="InterPro" id="IPR007834">
    <property type="entry name" value="DSS1_SEM1"/>
</dbReference>
<dbReference type="GO" id="GO:0043161">
    <property type="term" value="P:proteasome-mediated ubiquitin-dependent protein catabolic process"/>
    <property type="evidence" value="ECO:0007669"/>
    <property type="project" value="EnsemblFungi"/>
</dbReference>